<evidence type="ECO:0000256" key="5">
    <source>
        <dbReference type="ARBA" id="ARBA00022723"/>
    </source>
</evidence>
<dbReference type="InterPro" id="IPR001131">
    <property type="entry name" value="Peptidase_M24B_aminopep-P_CS"/>
</dbReference>
<dbReference type="EMBL" id="JAVYII010000001">
    <property type="protein sequence ID" value="MDT9591908.1"/>
    <property type="molecule type" value="Genomic_DNA"/>
</dbReference>
<dbReference type="CDD" id="cd01087">
    <property type="entry name" value="Prolidase"/>
    <property type="match status" value="1"/>
</dbReference>
<keyword evidence="7" id="KW-0464">Manganese</keyword>
<dbReference type="InterPro" id="IPR052433">
    <property type="entry name" value="X-Pro_dipept-like"/>
</dbReference>
<dbReference type="Gene3D" id="3.40.350.10">
    <property type="entry name" value="Creatinase/prolidase N-terminal domain"/>
    <property type="match status" value="1"/>
</dbReference>
<dbReference type="InterPro" id="IPR000994">
    <property type="entry name" value="Pept_M24"/>
</dbReference>
<keyword evidence="5 8" id="KW-0479">Metal-binding</keyword>
<evidence type="ECO:0000256" key="8">
    <source>
        <dbReference type="RuleBase" id="RU000590"/>
    </source>
</evidence>
<comment type="caution">
    <text evidence="11">The sequence shown here is derived from an EMBL/GenBank/DDBJ whole genome shotgun (WGS) entry which is preliminary data.</text>
</comment>
<dbReference type="Proteomes" id="UP001268542">
    <property type="component" value="Unassembled WGS sequence"/>
</dbReference>
<evidence type="ECO:0000313" key="11">
    <source>
        <dbReference type="EMBL" id="MDT9591908.1"/>
    </source>
</evidence>
<evidence type="ECO:0000313" key="12">
    <source>
        <dbReference type="Proteomes" id="UP001268542"/>
    </source>
</evidence>
<keyword evidence="11" id="KW-0031">Aminopeptidase</keyword>
<proteinExistence type="inferred from homology"/>
<dbReference type="SUPFAM" id="SSF53092">
    <property type="entry name" value="Creatinase/prolidase N-terminal domain"/>
    <property type="match status" value="1"/>
</dbReference>
<comment type="similarity">
    <text evidence="3 8">Belongs to the peptidase M24B family.</text>
</comment>
<evidence type="ECO:0000256" key="6">
    <source>
        <dbReference type="ARBA" id="ARBA00022801"/>
    </source>
</evidence>
<evidence type="ECO:0000256" key="2">
    <source>
        <dbReference type="ARBA" id="ARBA00001936"/>
    </source>
</evidence>
<reference evidence="11 12" key="1">
    <citation type="submission" date="2023-08" db="EMBL/GenBank/DDBJ databases">
        <title>Nocardioides seae sp. nov., a bacterium isolated from a soil.</title>
        <authorList>
            <person name="Wang X."/>
        </authorList>
    </citation>
    <scope>NUCLEOTIDE SEQUENCE [LARGE SCALE GENOMIC DNA]</scope>
    <source>
        <strain evidence="11 12">YZH12</strain>
    </source>
</reference>
<dbReference type="SMART" id="SM01011">
    <property type="entry name" value="AMP_N"/>
    <property type="match status" value="1"/>
</dbReference>
<dbReference type="RefSeq" id="WP_315730978.1">
    <property type="nucleotide sequence ID" value="NZ_JAVYII010000001.1"/>
</dbReference>
<dbReference type="Gene3D" id="3.90.230.10">
    <property type="entry name" value="Creatinase/methionine aminopeptidase superfamily"/>
    <property type="match status" value="1"/>
</dbReference>
<comment type="catalytic activity">
    <reaction evidence="1">
        <text>Release of any N-terminal amino acid, including proline, that is linked to proline, even from a dipeptide or tripeptide.</text>
        <dbReference type="EC" id="3.4.11.9"/>
    </reaction>
</comment>
<evidence type="ECO:0000256" key="9">
    <source>
        <dbReference type="SAM" id="MobiDB-lite"/>
    </source>
</evidence>
<dbReference type="PROSITE" id="PS00491">
    <property type="entry name" value="PROLINE_PEPTIDASE"/>
    <property type="match status" value="1"/>
</dbReference>
<dbReference type="PANTHER" id="PTHR43226">
    <property type="entry name" value="XAA-PRO AMINOPEPTIDASE 3"/>
    <property type="match status" value="1"/>
</dbReference>
<evidence type="ECO:0000256" key="4">
    <source>
        <dbReference type="ARBA" id="ARBA00012574"/>
    </source>
</evidence>
<protein>
    <recommendedName>
        <fullName evidence="4">Xaa-Pro aminopeptidase</fullName>
        <ecNumber evidence="4">3.4.11.9</ecNumber>
    </recommendedName>
</protein>
<dbReference type="Pfam" id="PF00557">
    <property type="entry name" value="Peptidase_M24"/>
    <property type="match status" value="1"/>
</dbReference>
<keyword evidence="12" id="KW-1185">Reference proteome</keyword>
<feature type="domain" description="Aminopeptidase P N-terminal" evidence="10">
    <location>
        <begin position="52"/>
        <end position="190"/>
    </location>
</feature>
<dbReference type="InterPro" id="IPR007865">
    <property type="entry name" value="Aminopep_P_N"/>
</dbReference>
<gene>
    <name evidence="11" type="ORF">RDV89_02430</name>
</gene>
<evidence type="ECO:0000256" key="3">
    <source>
        <dbReference type="ARBA" id="ARBA00008766"/>
    </source>
</evidence>
<feature type="compositionally biased region" description="Polar residues" evidence="9">
    <location>
        <begin position="1"/>
        <end position="14"/>
    </location>
</feature>
<dbReference type="Pfam" id="PF05195">
    <property type="entry name" value="AMP_N"/>
    <property type="match status" value="1"/>
</dbReference>
<dbReference type="InterPro" id="IPR036005">
    <property type="entry name" value="Creatinase/aminopeptidase-like"/>
</dbReference>
<organism evidence="11 12">
    <name type="scientific">Nocardioides imazamoxiresistens</name>
    <dbReference type="NCBI Taxonomy" id="3231893"/>
    <lineage>
        <taxon>Bacteria</taxon>
        <taxon>Bacillati</taxon>
        <taxon>Actinomycetota</taxon>
        <taxon>Actinomycetes</taxon>
        <taxon>Propionibacteriales</taxon>
        <taxon>Nocardioidaceae</taxon>
        <taxon>Nocardioides</taxon>
    </lineage>
</organism>
<dbReference type="PANTHER" id="PTHR43226:SF4">
    <property type="entry name" value="XAA-PRO AMINOPEPTIDASE 3"/>
    <property type="match status" value="1"/>
</dbReference>
<evidence type="ECO:0000256" key="1">
    <source>
        <dbReference type="ARBA" id="ARBA00001424"/>
    </source>
</evidence>
<accession>A0ABU3PRQ6</accession>
<dbReference type="InterPro" id="IPR029149">
    <property type="entry name" value="Creatin/AminoP/Spt16_N"/>
</dbReference>
<evidence type="ECO:0000256" key="7">
    <source>
        <dbReference type="ARBA" id="ARBA00023211"/>
    </source>
</evidence>
<keyword evidence="6" id="KW-0378">Hydrolase</keyword>
<evidence type="ECO:0000259" key="10">
    <source>
        <dbReference type="SMART" id="SM01011"/>
    </source>
</evidence>
<keyword evidence="11" id="KW-0645">Protease</keyword>
<sequence>MSAEQTPSTSSTDDAGSEELHVESHDPAVPAAYAAFMRTGWADVERDVPRHPVVEWAAARRERLADAFPGERLVLPAGSFKQRSNDTDYRFRPDTAHTYFSGNHTTDAVLVVTDGEPVLYARPRSGRDSDEFFRDRQYGALWAGERPSLRELEQSLGLPVRHRGELDAELARAGAPAKTRVLRGLDAAVDRAVDADEGGDAELARVASELRLVKDAWEVEQLQEACDITALGFEDSVREWPRVLEHGERWIEGTFFRRARAMGNDLGYDSIVGAGSHATTLHWIDNTGPVRPGQLVLLDMGVEGRNLYTADVTRTLPVDGRFTPLQRDLYDLVLAAQQAGIDTVRPGVPFASVHQASMSVLAHGLETLGLLPCSAEEALDPDSRVYARWTLHGTSHMLGMDVHDCAASAPEAYAKGDLAEGMCLTVEPGLYFQADDLLVPEELRGIGIRIEDDLLVTADGSRNLSAALPRTADDVEAWMGRLIG</sequence>
<dbReference type="GO" id="GO:0004177">
    <property type="term" value="F:aminopeptidase activity"/>
    <property type="evidence" value="ECO:0007669"/>
    <property type="project" value="UniProtKB-KW"/>
</dbReference>
<dbReference type="SUPFAM" id="SSF55920">
    <property type="entry name" value="Creatinase/aminopeptidase"/>
    <property type="match status" value="1"/>
</dbReference>
<comment type="cofactor">
    <cofactor evidence="2">
        <name>Mn(2+)</name>
        <dbReference type="ChEBI" id="CHEBI:29035"/>
    </cofactor>
</comment>
<name>A0ABU3PRQ6_9ACTN</name>
<dbReference type="EC" id="3.4.11.9" evidence="4"/>
<feature type="region of interest" description="Disordered" evidence="9">
    <location>
        <begin position="1"/>
        <end position="25"/>
    </location>
</feature>